<accession>A0A8H7P677</accession>
<name>A0A8H7P677_9APHY</name>
<organism evidence="7 8">
    <name type="scientific">Rhodonia placenta</name>
    <dbReference type="NCBI Taxonomy" id="104341"/>
    <lineage>
        <taxon>Eukaryota</taxon>
        <taxon>Fungi</taxon>
        <taxon>Dikarya</taxon>
        <taxon>Basidiomycota</taxon>
        <taxon>Agaricomycotina</taxon>
        <taxon>Agaricomycetes</taxon>
        <taxon>Polyporales</taxon>
        <taxon>Adustoporiaceae</taxon>
        <taxon>Rhodonia</taxon>
    </lineage>
</organism>
<dbReference type="GO" id="GO:0071949">
    <property type="term" value="F:FAD binding"/>
    <property type="evidence" value="ECO:0007669"/>
    <property type="project" value="InterPro"/>
</dbReference>
<proteinExistence type="inferred from homology"/>
<evidence type="ECO:0000256" key="4">
    <source>
        <dbReference type="ARBA" id="ARBA00023002"/>
    </source>
</evidence>
<feature type="domain" description="FAD-binding" evidence="6">
    <location>
        <begin position="10"/>
        <end position="172"/>
    </location>
</feature>
<keyword evidence="3" id="KW-0274">FAD</keyword>
<evidence type="ECO:0000313" key="8">
    <source>
        <dbReference type="Proteomes" id="UP000639403"/>
    </source>
</evidence>
<comment type="caution">
    <text evidence="7">The sequence shown here is derived from an EMBL/GenBank/DDBJ whole genome shotgun (WGS) entry which is preliminary data.</text>
</comment>
<evidence type="ECO:0000256" key="3">
    <source>
        <dbReference type="ARBA" id="ARBA00022827"/>
    </source>
</evidence>
<dbReference type="PANTHER" id="PTHR13789:SF147">
    <property type="entry name" value="PUTATIVE (AFU_ORTHOLOGUE AFUA_2G01950)-RELATED"/>
    <property type="match status" value="1"/>
</dbReference>
<protein>
    <recommendedName>
        <fullName evidence="6">FAD-binding domain-containing protein</fullName>
    </recommendedName>
</protein>
<dbReference type="Proteomes" id="UP000639403">
    <property type="component" value="Unassembled WGS sequence"/>
</dbReference>
<evidence type="ECO:0000313" key="7">
    <source>
        <dbReference type="EMBL" id="KAF9817816.1"/>
    </source>
</evidence>
<dbReference type="PRINTS" id="PR00420">
    <property type="entry name" value="RNGMNOXGNASE"/>
</dbReference>
<dbReference type="Gene3D" id="3.50.50.60">
    <property type="entry name" value="FAD/NAD(P)-binding domain"/>
    <property type="match status" value="1"/>
</dbReference>
<sequence length="284" mass="31035">MQAPLSIHFIVIGGGISGLSAAIALRRVGHEVTVLEKGDGRTNRGYGGVRMAPNMSKILFHWGLRDKLLQVAAPSKPLLFSKFETGEVLGTQLWSDELLAETRGQFMCTTHAELVQFFYESAVAHGAKIRLSTEVSEIDPEEVKVTLSTGEVLTGDVIIGADGERGLCRRLVLGRPERVTSSGVTLYDTIYSTDRVMQGVDEELAQLCALEDNTVFVAFGAGRAATGYPVHKRKDIAFHIFIEDEGTEGVYGDPPSGVLRRVMKMPCDPRYGEHVVTYCVVFLT</sequence>
<dbReference type="AlphaFoldDB" id="A0A8H7P677"/>
<evidence type="ECO:0000259" key="6">
    <source>
        <dbReference type="Pfam" id="PF01494"/>
    </source>
</evidence>
<dbReference type="InterPro" id="IPR036188">
    <property type="entry name" value="FAD/NAD-bd_sf"/>
</dbReference>
<comment type="similarity">
    <text evidence="1">Belongs to the paxM FAD-dependent monooxygenase family.</text>
</comment>
<evidence type="ECO:0000256" key="5">
    <source>
        <dbReference type="ARBA" id="ARBA00023033"/>
    </source>
</evidence>
<dbReference type="Pfam" id="PF01494">
    <property type="entry name" value="FAD_binding_3"/>
    <property type="match status" value="1"/>
</dbReference>
<dbReference type="EMBL" id="JADOXO010000037">
    <property type="protein sequence ID" value="KAF9817816.1"/>
    <property type="molecule type" value="Genomic_DNA"/>
</dbReference>
<dbReference type="GO" id="GO:0004497">
    <property type="term" value="F:monooxygenase activity"/>
    <property type="evidence" value="ECO:0007669"/>
    <property type="project" value="UniProtKB-KW"/>
</dbReference>
<keyword evidence="5" id="KW-0503">Monooxygenase</keyword>
<evidence type="ECO:0000256" key="2">
    <source>
        <dbReference type="ARBA" id="ARBA00022630"/>
    </source>
</evidence>
<dbReference type="InterPro" id="IPR050493">
    <property type="entry name" value="FAD-dep_Monooxygenase_BioMet"/>
</dbReference>
<gene>
    <name evidence="7" type="ORF">IEO21_03158</name>
</gene>
<keyword evidence="2" id="KW-0285">Flavoprotein</keyword>
<dbReference type="PANTHER" id="PTHR13789">
    <property type="entry name" value="MONOOXYGENASE"/>
    <property type="match status" value="1"/>
</dbReference>
<dbReference type="InterPro" id="IPR002938">
    <property type="entry name" value="FAD-bd"/>
</dbReference>
<reference evidence="7" key="1">
    <citation type="submission" date="2020-11" db="EMBL/GenBank/DDBJ databases">
        <authorList>
            <person name="Koelle M."/>
            <person name="Horta M.A.C."/>
            <person name="Nowrousian M."/>
            <person name="Ohm R.A."/>
            <person name="Benz P."/>
            <person name="Pilgard A."/>
        </authorList>
    </citation>
    <scope>NUCLEOTIDE SEQUENCE</scope>
    <source>
        <strain evidence="7">FPRL280</strain>
    </source>
</reference>
<dbReference type="SUPFAM" id="SSF51905">
    <property type="entry name" value="FAD/NAD(P)-binding domain"/>
    <property type="match status" value="1"/>
</dbReference>
<keyword evidence="4" id="KW-0560">Oxidoreductase</keyword>
<evidence type="ECO:0000256" key="1">
    <source>
        <dbReference type="ARBA" id="ARBA00007992"/>
    </source>
</evidence>
<reference evidence="7" key="2">
    <citation type="journal article" name="Front. Microbiol.">
        <title>Degradative Capacity of Two Strains of Rhodonia placenta: From Phenotype to Genotype.</title>
        <authorList>
            <person name="Kolle M."/>
            <person name="Horta M.A.C."/>
            <person name="Nowrousian M."/>
            <person name="Ohm R.A."/>
            <person name="Benz J.P."/>
            <person name="Pilgard A."/>
        </authorList>
    </citation>
    <scope>NUCLEOTIDE SEQUENCE</scope>
    <source>
        <strain evidence="7">FPRL280</strain>
    </source>
</reference>